<feature type="domain" description="Glycosyltransferase subfamily 4-like N-terminal" evidence="4">
    <location>
        <begin position="23"/>
        <end position="172"/>
    </location>
</feature>
<dbReference type="GO" id="GO:0016757">
    <property type="term" value="F:glycosyltransferase activity"/>
    <property type="evidence" value="ECO:0007669"/>
    <property type="project" value="UniProtKB-KW"/>
</dbReference>
<organism evidence="5 6">
    <name type="scientific">Micromonospora sicca</name>
    <dbReference type="NCBI Taxonomy" id="2202420"/>
    <lineage>
        <taxon>Bacteria</taxon>
        <taxon>Bacillati</taxon>
        <taxon>Actinomycetota</taxon>
        <taxon>Actinomycetes</taxon>
        <taxon>Micromonosporales</taxon>
        <taxon>Micromonosporaceae</taxon>
        <taxon>Micromonospora</taxon>
    </lineage>
</organism>
<feature type="domain" description="Glycosyl transferase family 1" evidence="3">
    <location>
        <begin position="187"/>
        <end position="345"/>
    </location>
</feature>
<dbReference type="Proteomes" id="UP001290101">
    <property type="component" value="Unassembled WGS sequence"/>
</dbReference>
<evidence type="ECO:0000313" key="5">
    <source>
        <dbReference type="EMBL" id="MDZ5493869.1"/>
    </source>
</evidence>
<dbReference type="PANTHER" id="PTHR45947:SF3">
    <property type="entry name" value="SULFOQUINOVOSYL TRANSFERASE SQD2"/>
    <property type="match status" value="1"/>
</dbReference>
<dbReference type="Gene3D" id="3.40.50.2000">
    <property type="entry name" value="Glycogen Phosphorylase B"/>
    <property type="match status" value="2"/>
</dbReference>
<dbReference type="EC" id="2.4.-.-" evidence="5"/>
<protein>
    <submittedName>
        <fullName evidence="5">Glycosyltransferase family 4 protein</fullName>
        <ecNumber evidence="5">2.4.-.-</ecNumber>
    </submittedName>
</protein>
<dbReference type="InterPro" id="IPR028098">
    <property type="entry name" value="Glyco_trans_4-like_N"/>
</dbReference>
<keyword evidence="1 5" id="KW-0328">Glycosyltransferase</keyword>
<evidence type="ECO:0000256" key="2">
    <source>
        <dbReference type="ARBA" id="ARBA00022679"/>
    </source>
</evidence>
<evidence type="ECO:0000256" key="1">
    <source>
        <dbReference type="ARBA" id="ARBA00022676"/>
    </source>
</evidence>
<keyword evidence="2 5" id="KW-0808">Transferase</keyword>
<accession>A0ABU5JML9</accession>
<dbReference type="Pfam" id="PF13579">
    <property type="entry name" value="Glyco_trans_4_4"/>
    <property type="match status" value="1"/>
</dbReference>
<evidence type="ECO:0000259" key="4">
    <source>
        <dbReference type="Pfam" id="PF13579"/>
    </source>
</evidence>
<name>A0ABU5JML9_9ACTN</name>
<dbReference type="InterPro" id="IPR001296">
    <property type="entry name" value="Glyco_trans_1"/>
</dbReference>
<dbReference type="Pfam" id="PF00534">
    <property type="entry name" value="Glycos_transf_1"/>
    <property type="match status" value="1"/>
</dbReference>
<dbReference type="SUPFAM" id="SSF53756">
    <property type="entry name" value="UDP-Glycosyltransferase/glycogen phosphorylase"/>
    <property type="match status" value="1"/>
</dbReference>
<dbReference type="PANTHER" id="PTHR45947">
    <property type="entry name" value="SULFOQUINOVOSYL TRANSFERASE SQD2"/>
    <property type="match status" value="1"/>
</dbReference>
<evidence type="ECO:0000313" key="6">
    <source>
        <dbReference type="Proteomes" id="UP001290101"/>
    </source>
</evidence>
<comment type="caution">
    <text evidence="5">The sequence shown here is derived from an EMBL/GenBank/DDBJ whole genome shotgun (WGS) entry which is preliminary data.</text>
</comment>
<dbReference type="RefSeq" id="WP_322443389.1">
    <property type="nucleotide sequence ID" value="NZ_JAXOTQ010000055.1"/>
</dbReference>
<keyword evidence="6" id="KW-1185">Reference proteome</keyword>
<evidence type="ECO:0000259" key="3">
    <source>
        <dbReference type="Pfam" id="PF00534"/>
    </source>
</evidence>
<proteinExistence type="predicted"/>
<dbReference type="CDD" id="cd03801">
    <property type="entry name" value="GT4_PimA-like"/>
    <property type="match status" value="1"/>
</dbReference>
<gene>
    <name evidence="5" type="ORF">U2F25_31150</name>
</gene>
<reference evidence="5 6" key="1">
    <citation type="submission" date="2023-12" db="EMBL/GenBank/DDBJ databases">
        <title>Micromonospora sp. nov., isolated from Atacama Desert.</title>
        <authorList>
            <person name="Carro L."/>
            <person name="Golinska P."/>
            <person name="Klenk H.-P."/>
            <person name="Goodfellow M."/>
        </authorList>
    </citation>
    <scope>NUCLEOTIDE SEQUENCE [LARGE SCALE GENOMIC DNA]</scope>
    <source>
        <strain evidence="5 6">4G53</strain>
    </source>
</reference>
<sequence length="380" mass="38800">MTDATSAQRWPGSVAVVLASSTGGVGQHVRSIARGLTAAGTTVLVCGPAATQDQFDFTGVGARFTPVEIPAGPTPADGRAVAALRRALADTPVEVVHAHGLRAGLVAALARPAVPLVVTWHNAVLAGGLRGRLSRLAERIVARSARVALGASADLVERAAALGATDARLAPVAAPVLPAPRRRRAAVRAEFGVAADRPLILSVGRLHPQKRYDVLIDAAARWRTRTPAPAVVIAGSGPAYLQLAARISTARAPVTLLGHRTDVADLLAGADLAVVTSDWEARQLFAQEALHAGVPLVATAVGGLPELVGDAAVLVPPGDVDAVDAAVRELLDDDARRADLGRRGAARAATWPTEADTVAGLADLYAELAPAGADPSTGSR</sequence>
<dbReference type="InterPro" id="IPR050194">
    <property type="entry name" value="Glycosyltransferase_grp1"/>
</dbReference>
<dbReference type="EMBL" id="JAXOTQ010000055">
    <property type="protein sequence ID" value="MDZ5493869.1"/>
    <property type="molecule type" value="Genomic_DNA"/>
</dbReference>